<proteinExistence type="predicted"/>
<dbReference type="EnsemblMetazoa" id="GPAI030844-RA">
    <property type="protein sequence ID" value="GPAI030844-PA"/>
    <property type="gene ID" value="GPAI030844"/>
</dbReference>
<reference evidence="2" key="1">
    <citation type="submission" date="2014-03" db="EMBL/GenBank/DDBJ databases">
        <authorList>
            <person name="Aksoy S."/>
            <person name="Warren W."/>
            <person name="Wilson R.K."/>
        </authorList>
    </citation>
    <scope>NUCLEOTIDE SEQUENCE [LARGE SCALE GENOMIC DNA]</scope>
    <source>
        <strain evidence="2">IAEA</strain>
    </source>
</reference>
<protein>
    <submittedName>
        <fullName evidence="1">Uncharacterized protein</fullName>
    </submittedName>
</protein>
<reference evidence="1" key="2">
    <citation type="submission" date="2020-05" db="UniProtKB">
        <authorList>
            <consortium name="EnsemblMetazoa"/>
        </authorList>
    </citation>
    <scope>IDENTIFICATION</scope>
    <source>
        <strain evidence="1">IAEA</strain>
    </source>
</reference>
<evidence type="ECO:0000313" key="2">
    <source>
        <dbReference type="Proteomes" id="UP000092445"/>
    </source>
</evidence>
<dbReference type="Proteomes" id="UP000092445">
    <property type="component" value="Unassembled WGS sequence"/>
</dbReference>
<accession>A0A1B0A0P9</accession>
<dbReference type="VEuPathDB" id="VectorBase:GPAI030844"/>
<organism evidence="1 2">
    <name type="scientific">Glossina pallidipes</name>
    <name type="common">Tsetse fly</name>
    <dbReference type="NCBI Taxonomy" id="7398"/>
    <lineage>
        <taxon>Eukaryota</taxon>
        <taxon>Metazoa</taxon>
        <taxon>Ecdysozoa</taxon>
        <taxon>Arthropoda</taxon>
        <taxon>Hexapoda</taxon>
        <taxon>Insecta</taxon>
        <taxon>Pterygota</taxon>
        <taxon>Neoptera</taxon>
        <taxon>Endopterygota</taxon>
        <taxon>Diptera</taxon>
        <taxon>Brachycera</taxon>
        <taxon>Muscomorpha</taxon>
        <taxon>Hippoboscoidea</taxon>
        <taxon>Glossinidae</taxon>
        <taxon>Glossina</taxon>
    </lineage>
</organism>
<name>A0A1B0A0P9_GLOPL</name>
<evidence type="ECO:0000313" key="1">
    <source>
        <dbReference type="EnsemblMetazoa" id="GPAI030844-PA"/>
    </source>
</evidence>
<keyword evidence="2" id="KW-1185">Reference proteome</keyword>
<sequence length="98" mass="11615">MFSRRISVCFYTSQASCPLHVSIAADSSPNPIKCSLNLIYICLGKRQYYKRHPYKLYGCVEPSSYAHQQPPQDKYKRRKYHYEENTHECQADDFTLHY</sequence>
<dbReference type="AlphaFoldDB" id="A0A1B0A0P9"/>